<feature type="transmembrane region" description="Helical" evidence="6">
    <location>
        <begin position="53"/>
        <end position="76"/>
    </location>
</feature>
<keyword evidence="4 6" id="KW-1133">Transmembrane helix</keyword>
<dbReference type="InterPro" id="IPR005495">
    <property type="entry name" value="LptG/LptF_permease"/>
</dbReference>
<evidence type="ECO:0000256" key="5">
    <source>
        <dbReference type="ARBA" id="ARBA00023136"/>
    </source>
</evidence>
<evidence type="ECO:0000256" key="4">
    <source>
        <dbReference type="ARBA" id="ARBA00022989"/>
    </source>
</evidence>
<organism evidence="7">
    <name type="scientific">marine metagenome</name>
    <dbReference type="NCBI Taxonomy" id="408172"/>
    <lineage>
        <taxon>unclassified sequences</taxon>
        <taxon>metagenomes</taxon>
        <taxon>ecological metagenomes</taxon>
    </lineage>
</organism>
<feature type="transmembrane region" description="Helical" evidence="6">
    <location>
        <begin position="277"/>
        <end position="294"/>
    </location>
</feature>
<evidence type="ECO:0008006" key="8">
    <source>
        <dbReference type="Google" id="ProtNLM"/>
    </source>
</evidence>
<evidence type="ECO:0000313" key="7">
    <source>
        <dbReference type="EMBL" id="SVA11886.1"/>
    </source>
</evidence>
<gene>
    <name evidence="7" type="ORF">METZ01_LOCUS64740</name>
</gene>
<dbReference type="GO" id="GO:0043190">
    <property type="term" value="C:ATP-binding cassette (ABC) transporter complex"/>
    <property type="evidence" value="ECO:0007669"/>
    <property type="project" value="TreeGrafter"/>
</dbReference>
<reference evidence="7" key="1">
    <citation type="submission" date="2018-05" db="EMBL/GenBank/DDBJ databases">
        <authorList>
            <person name="Lanie J.A."/>
            <person name="Ng W.-L."/>
            <person name="Kazmierczak K.M."/>
            <person name="Andrzejewski T.M."/>
            <person name="Davidsen T.M."/>
            <person name="Wayne K.J."/>
            <person name="Tettelin H."/>
            <person name="Glass J.I."/>
            <person name="Rusch D."/>
            <person name="Podicherti R."/>
            <person name="Tsui H.-C.T."/>
            <person name="Winkler M.E."/>
        </authorList>
    </citation>
    <scope>NUCLEOTIDE SEQUENCE</scope>
</reference>
<feature type="transmembrane region" description="Helical" evidence="6">
    <location>
        <begin position="103"/>
        <end position="122"/>
    </location>
</feature>
<dbReference type="AlphaFoldDB" id="A0A381T6S0"/>
<evidence type="ECO:0000256" key="3">
    <source>
        <dbReference type="ARBA" id="ARBA00022692"/>
    </source>
</evidence>
<feature type="transmembrane region" description="Helical" evidence="6">
    <location>
        <begin position="306"/>
        <end position="326"/>
    </location>
</feature>
<dbReference type="PANTHER" id="PTHR33529:SF8">
    <property type="entry name" value="PERMEASE, YJGP_YJGQ FAMILY"/>
    <property type="match status" value="1"/>
</dbReference>
<protein>
    <recommendedName>
        <fullName evidence="8">YjgP/YjgQ family permease</fullName>
    </recommendedName>
</protein>
<accession>A0A381T6S0</accession>
<proteinExistence type="predicted"/>
<feature type="transmembrane region" description="Helical" evidence="6">
    <location>
        <begin position="332"/>
        <end position="354"/>
    </location>
</feature>
<evidence type="ECO:0000256" key="6">
    <source>
        <dbReference type="SAM" id="Phobius"/>
    </source>
</evidence>
<comment type="subcellular location">
    <subcellularLocation>
        <location evidence="1">Cell membrane</location>
        <topology evidence="1">Multi-pass membrane protein</topology>
    </subcellularLocation>
</comment>
<sequence length="361" mass="41614">MKIVDWYILKKYLITYISIQILFVPIAIVLNLADNIDKILSNQVPFDEVLEYYYNFTIYFANSLLPLFLFLSVIWFTSKLASNSEIIALYSSGYSLKDLIKPYLIGSAMIAFTALILGIFIVPDASRDFNEFSYKYLKGSKKSIDDKNIFRKINDNEYIYLTQFNTKNNIGTNFTLEHFDGNKLKFKINASNIRYIKKDSTYRLSNYMKRTITDSVDIISSKRRLDTLFSFNIDDLTPLNYIAETLNYSELVKFINQEKSRGSSNIGRYQVVKHKKWSIPFSIFILTLIAFSVSSVKRRGGAGINLAFGISVAMTYVFFDKVFGVLAQQSDFSPIIAVWFPNFVFGSLAIYLLYINTNKQL</sequence>
<evidence type="ECO:0000256" key="2">
    <source>
        <dbReference type="ARBA" id="ARBA00022475"/>
    </source>
</evidence>
<name>A0A381T6S0_9ZZZZ</name>
<keyword evidence="2" id="KW-1003">Cell membrane</keyword>
<evidence type="ECO:0000256" key="1">
    <source>
        <dbReference type="ARBA" id="ARBA00004651"/>
    </source>
</evidence>
<dbReference type="EMBL" id="UINC01004113">
    <property type="protein sequence ID" value="SVA11886.1"/>
    <property type="molecule type" value="Genomic_DNA"/>
</dbReference>
<dbReference type="Pfam" id="PF03739">
    <property type="entry name" value="LptF_LptG"/>
    <property type="match status" value="1"/>
</dbReference>
<dbReference type="GO" id="GO:0015920">
    <property type="term" value="P:lipopolysaccharide transport"/>
    <property type="evidence" value="ECO:0007669"/>
    <property type="project" value="TreeGrafter"/>
</dbReference>
<feature type="transmembrane region" description="Helical" evidence="6">
    <location>
        <begin position="12"/>
        <end position="33"/>
    </location>
</feature>
<dbReference type="PANTHER" id="PTHR33529">
    <property type="entry name" value="SLR0882 PROTEIN-RELATED"/>
    <property type="match status" value="1"/>
</dbReference>
<keyword evidence="3 6" id="KW-0812">Transmembrane</keyword>
<keyword evidence="5 6" id="KW-0472">Membrane</keyword>